<evidence type="ECO:0000313" key="2">
    <source>
        <dbReference type="Proteomes" id="UP001249851"/>
    </source>
</evidence>
<keyword evidence="2" id="KW-1185">Reference proteome</keyword>
<dbReference type="EMBL" id="JARQWQ010000007">
    <property type="protein sequence ID" value="KAK2570968.1"/>
    <property type="molecule type" value="Genomic_DNA"/>
</dbReference>
<dbReference type="Pfam" id="PF10146">
    <property type="entry name" value="zf-C4H2"/>
    <property type="match status" value="1"/>
</dbReference>
<accession>A0AAD9R154</accession>
<protein>
    <submittedName>
        <fullName evidence="1">Zinc finger C4H2 domain-containing protein</fullName>
    </submittedName>
</protein>
<reference evidence="1" key="2">
    <citation type="journal article" date="2023" name="Science">
        <title>Genomic signatures of disease resistance in endangered staghorn corals.</title>
        <authorList>
            <person name="Vollmer S.V."/>
            <person name="Selwyn J.D."/>
            <person name="Despard B.A."/>
            <person name="Roesel C.L."/>
        </authorList>
    </citation>
    <scope>NUCLEOTIDE SEQUENCE</scope>
    <source>
        <strain evidence="1">K2</strain>
    </source>
</reference>
<evidence type="ECO:0000313" key="1">
    <source>
        <dbReference type="EMBL" id="KAK2570968.1"/>
    </source>
</evidence>
<dbReference type="InterPro" id="IPR018482">
    <property type="entry name" value="Znf-C4H2"/>
</dbReference>
<comment type="caution">
    <text evidence="1">The sequence shown here is derived from an EMBL/GenBank/DDBJ whole genome shotgun (WGS) entry which is preliminary data.</text>
</comment>
<name>A0AAD9R154_ACRCE</name>
<proteinExistence type="predicted"/>
<reference evidence="1" key="1">
    <citation type="journal article" date="2023" name="G3 (Bethesda)">
        <title>Whole genome assembly and annotation of the endangered Caribbean coral Acropora cervicornis.</title>
        <authorList>
            <person name="Selwyn J.D."/>
            <person name="Vollmer S.V."/>
        </authorList>
    </citation>
    <scope>NUCLEOTIDE SEQUENCE</scope>
    <source>
        <strain evidence="1">K2</strain>
    </source>
</reference>
<dbReference type="Proteomes" id="UP001249851">
    <property type="component" value="Unassembled WGS sequence"/>
</dbReference>
<sequence length="110" mass="12356">MEALLPDKMAHVEELRLIQSDINLIENTINECEAERERGLETLRSNPNSQCFQYKKKHNTFFNCTGFLNFDGSLSHRNLNLLLYPPRLLAAAAAAAAQQLVNKRGPSTAV</sequence>
<organism evidence="1 2">
    <name type="scientific">Acropora cervicornis</name>
    <name type="common">Staghorn coral</name>
    <dbReference type="NCBI Taxonomy" id="6130"/>
    <lineage>
        <taxon>Eukaryota</taxon>
        <taxon>Metazoa</taxon>
        <taxon>Cnidaria</taxon>
        <taxon>Anthozoa</taxon>
        <taxon>Hexacorallia</taxon>
        <taxon>Scleractinia</taxon>
        <taxon>Astrocoeniina</taxon>
        <taxon>Acroporidae</taxon>
        <taxon>Acropora</taxon>
    </lineage>
</organism>
<dbReference type="AlphaFoldDB" id="A0AAD9R154"/>
<gene>
    <name evidence="1" type="ORF">P5673_004696</name>
</gene>